<accession>A0ABS4GP01</accession>
<protein>
    <recommendedName>
        <fullName evidence="3">DUF3888 domain-containing protein</fullName>
    </recommendedName>
</protein>
<gene>
    <name evidence="1" type="ORF">J2Z37_001989</name>
</gene>
<name>A0ABS4GP01_9BACL</name>
<evidence type="ECO:0000313" key="2">
    <source>
        <dbReference type="Proteomes" id="UP001519343"/>
    </source>
</evidence>
<dbReference type="Proteomes" id="UP001519343">
    <property type="component" value="Unassembled WGS sequence"/>
</dbReference>
<sequence length="112" mass="13098">MKKTLYAFILSIVFIISLPIETEATIPKPTKDSEQLRLQDMLMIMLTPYIQEVLNNYYNPKTFSPYIELWKVQVLETKRINGFRGFILEITFDIEPTEGGHHVSIGKDRLTY</sequence>
<organism evidence="1 2">
    <name type="scientific">Ammoniphilus resinae</name>
    <dbReference type="NCBI Taxonomy" id="861532"/>
    <lineage>
        <taxon>Bacteria</taxon>
        <taxon>Bacillati</taxon>
        <taxon>Bacillota</taxon>
        <taxon>Bacilli</taxon>
        <taxon>Bacillales</taxon>
        <taxon>Paenibacillaceae</taxon>
        <taxon>Aneurinibacillus group</taxon>
        <taxon>Ammoniphilus</taxon>
    </lineage>
</organism>
<dbReference type="EMBL" id="JAGGKT010000004">
    <property type="protein sequence ID" value="MBP1931988.1"/>
    <property type="molecule type" value="Genomic_DNA"/>
</dbReference>
<reference evidence="1 2" key="1">
    <citation type="submission" date="2021-03" db="EMBL/GenBank/DDBJ databases">
        <title>Genomic Encyclopedia of Type Strains, Phase IV (KMG-IV): sequencing the most valuable type-strain genomes for metagenomic binning, comparative biology and taxonomic classification.</title>
        <authorList>
            <person name="Goeker M."/>
        </authorList>
    </citation>
    <scope>NUCLEOTIDE SEQUENCE [LARGE SCALE GENOMIC DNA]</scope>
    <source>
        <strain evidence="1 2">DSM 24738</strain>
    </source>
</reference>
<proteinExistence type="predicted"/>
<dbReference type="RefSeq" id="WP_245203693.1">
    <property type="nucleotide sequence ID" value="NZ_JAGGKT010000004.1"/>
</dbReference>
<evidence type="ECO:0008006" key="3">
    <source>
        <dbReference type="Google" id="ProtNLM"/>
    </source>
</evidence>
<dbReference type="Pfam" id="PF13027">
    <property type="entry name" value="DUF3888"/>
    <property type="match status" value="1"/>
</dbReference>
<evidence type="ECO:0000313" key="1">
    <source>
        <dbReference type="EMBL" id="MBP1931988.1"/>
    </source>
</evidence>
<keyword evidence="2" id="KW-1185">Reference proteome</keyword>
<dbReference type="InterPro" id="IPR024984">
    <property type="entry name" value="DUF3888"/>
</dbReference>
<comment type="caution">
    <text evidence="1">The sequence shown here is derived from an EMBL/GenBank/DDBJ whole genome shotgun (WGS) entry which is preliminary data.</text>
</comment>